<accession>A0ABR3F588</accession>
<gene>
    <name evidence="3" type="ORF">V5O48_011696</name>
</gene>
<feature type="region of interest" description="Disordered" evidence="1">
    <location>
        <begin position="746"/>
        <end position="773"/>
    </location>
</feature>
<evidence type="ECO:0000259" key="2">
    <source>
        <dbReference type="Pfam" id="PF20149"/>
    </source>
</evidence>
<evidence type="ECO:0000313" key="4">
    <source>
        <dbReference type="Proteomes" id="UP001465976"/>
    </source>
</evidence>
<dbReference type="EMBL" id="JBAHYK010000965">
    <property type="protein sequence ID" value="KAL0570269.1"/>
    <property type="molecule type" value="Genomic_DNA"/>
</dbReference>
<proteinExistence type="predicted"/>
<dbReference type="Pfam" id="PF20149">
    <property type="entry name" value="DUF6532"/>
    <property type="match status" value="1"/>
</dbReference>
<comment type="caution">
    <text evidence="3">The sequence shown here is derived from an EMBL/GenBank/DDBJ whole genome shotgun (WGS) entry which is preliminary data.</text>
</comment>
<dbReference type="Proteomes" id="UP001465976">
    <property type="component" value="Unassembled WGS sequence"/>
</dbReference>
<feature type="compositionally biased region" description="Polar residues" evidence="1">
    <location>
        <begin position="202"/>
        <end position="213"/>
    </location>
</feature>
<feature type="region of interest" description="Disordered" evidence="1">
    <location>
        <begin position="708"/>
        <end position="732"/>
    </location>
</feature>
<feature type="region of interest" description="Disordered" evidence="1">
    <location>
        <begin position="1"/>
        <end position="360"/>
    </location>
</feature>
<reference evidence="3 4" key="1">
    <citation type="submission" date="2024-02" db="EMBL/GenBank/DDBJ databases">
        <title>A draft genome for the cacao thread blight pathogen Marasmius crinis-equi.</title>
        <authorList>
            <person name="Cohen S.P."/>
            <person name="Baruah I.K."/>
            <person name="Amoako-Attah I."/>
            <person name="Bukari Y."/>
            <person name="Meinhardt L.W."/>
            <person name="Bailey B.A."/>
        </authorList>
    </citation>
    <scope>NUCLEOTIDE SEQUENCE [LARGE SCALE GENOMIC DNA]</scope>
    <source>
        <strain evidence="3 4">GH-76</strain>
    </source>
</reference>
<dbReference type="InterPro" id="IPR045341">
    <property type="entry name" value="DUF6532"/>
</dbReference>
<feature type="domain" description="DUF6532" evidence="2">
    <location>
        <begin position="443"/>
        <end position="666"/>
    </location>
</feature>
<sequence length="773" mass="84346">MARSEKGQSLPFLSENADAKRLWNKARNTSQPRKKKVATNEADMDVDTSAPEETAIPPRRRIKARDPNPASFPDTEETSSRPARKAQEQARKNQIWMKPEAGCPKGKGATAANEARKRALSVAEEEAQKKRAKAANGDSIPEPSLESDDDQNFGWMDIEEHHAVVKTKRPPAKRPKAPSRKEPSAESKVPQPAAKRIAKVSEISTSSRGSTAAPSRPKPQKRVIEVKYSPPALDEPSSDECLDVEGEGSQDDDGGSDDDDGNGRINDTQFMTEQVTVLAKPSKVKPAASLFDDDEEGVYDHAAEVMKGSSPPPGSDAEMGLSEDSGSEPELVRPKAPVTKPQAAPVPNKTPKAKFSASVDVSKPKVKTSLKVEKGKTPSKREEVHRKEQPVILQKAKGRTVPTNAREWSAEATAVANKANEYNLNDQPPVLKTVLSRSILVAHKYVIFTTLFPGYATPATFMRNLLLQAAKDIAKQDGTDEDTKKYATEIFERFRSDSVFVSQLTDLPMTRITQFRAGSKSVAKSIIDMHYGFTPNLSRSQVKALASAELAGNKYVYERTPSGAADISTIYQHSAVKGVLQEWLFKKHGQMGRKLKRHFINLGQERSDEFEDVPTNDGELSIPVVAAAAAALQSVLQDKQSFNKGGRFDVNVIEDEYAKHIRTLEAIRGEKPSRFHELMNKLFLFASTGEGATDILAFDFGDNDSVRENGDQPRAQEEKESETKEGLQNGTVATVDVQVRGGLIYEAEDDAAGGDDVAGGDDAAGGDAVEEEE</sequence>
<organism evidence="3 4">
    <name type="scientific">Marasmius crinis-equi</name>
    <dbReference type="NCBI Taxonomy" id="585013"/>
    <lineage>
        <taxon>Eukaryota</taxon>
        <taxon>Fungi</taxon>
        <taxon>Dikarya</taxon>
        <taxon>Basidiomycota</taxon>
        <taxon>Agaricomycotina</taxon>
        <taxon>Agaricomycetes</taxon>
        <taxon>Agaricomycetidae</taxon>
        <taxon>Agaricales</taxon>
        <taxon>Marasmiineae</taxon>
        <taxon>Marasmiaceae</taxon>
        <taxon>Marasmius</taxon>
    </lineage>
</organism>
<evidence type="ECO:0000256" key="1">
    <source>
        <dbReference type="SAM" id="MobiDB-lite"/>
    </source>
</evidence>
<keyword evidence="4" id="KW-1185">Reference proteome</keyword>
<protein>
    <recommendedName>
        <fullName evidence="2">DUF6532 domain-containing protein</fullName>
    </recommendedName>
</protein>
<feature type="compositionally biased region" description="Basic residues" evidence="1">
    <location>
        <begin position="164"/>
        <end position="178"/>
    </location>
</feature>
<feature type="compositionally biased region" description="Acidic residues" evidence="1">
    <location>
        <begin position="236"/>
        <end position="260"/>
    </location>
</feature>
<evidence type="ECO:0000313" key="3">
    <source>
        <dbReference type="EMBL" id="KAL0570269.1"/>
    </source>
</evidence>
<feature type="compositionally biased region" description="Polar residues" evidence="1">
    <location>
        <begin position="265"/>
        <end position="275"/>
    </location>
</feature>
<name>A0ABR3F588_9AGAR</name>
<feature type="compositionally biased region" description="Basic and acidic residues" evidence="1">
    <location>
        <begin position="708"/>
        <end position="725"/>
    </location>
</feature>